<evidence type="ECO:0008006" key="3">
    <source>
        <dbReference type="Google" id="ProtNLM"/>
    </source>
</evidence>
<accession>A0ABW2MWY1</accession>
<sequence>MHGDSYDDAPDPGEDRDPFEVFAGDRTAAVRLRANLTRIAQEHPGTPVEAIANEVLAGRRSIRDLADDPDFSKVIKDGVDDYRRYVDTLTPAERAEMVENAKSARDQ</sequence>
<evidence type="ECO:0000313" key="1">
    <source>
        <dbReference type="EMBL" id="MFC7359193.1"/>
    </source>
</evidence>
<dbReference type="Proteomes" id="UP001596524">
    <property type="component" value="Unassembled WGS sequence"/>
</dbReference>
<dbReference type="EMBL" id="JBHTCH010000002">
    <property type="protein sequence ID" value="MFC7359193.1"/>
    <property type="molecule type" value="Genomic_DNA"/>
</dbReference>
<gene>
    <name evidence="1" type="ORF">ACFQO6_02845</name>
</gene>
<keyword evidence="2" id="KW-1185">Reference proteome</keyword>
<dbReference type="RefSeq" id="WP_255892669.1">
    <property type="nucleotide sequence ID" value="NZ_JAFMZM010000007.1"/>
</dbReference>
<proteinExistence type="predicted"/>
<organism evidence="1 2">
    <name type="scientific">Nocardioides astragali</name>
    <dbReference type="NCBI Taxonomy" id="1776736"/>
    <lineage>
        <taxon>Bacteria</taxon>
        <taxon>Bacillati</taxon>
        <taxon>Actinomycetota</taxon>
        <taxon>Actinomycetes</taxon>
        <taxon>Propionibacteriales</taxon>
        <taxon>Nocardioidaceae</taxon>
        <taxon>Nocardioides</taxon>
    </lineage>
</organism>
<evidence type="ECO:0000313" key="2">
    <source>
        <dbReference type="Proteomes" id="UP001596524"/>
    </source>
</evidence>
<reference evidence="2" key="1">
    <citation type="journal article" date="2019" name="Int. J. Syst. Evol. Microbiol.">
        <title>The Global Catalogue of Microorganisms (GCM) 10K type strain sequencing project: providing services to taxonomists for standard genome sequencing and annotation.</title>
        <authorList>
            <consortium name="The Broad Institute Genomics Platform"/>
            <consortium name="The Broad Institute Genome Sequencing Center for Infectious Disease"/>
            <person name="Wu L."/>
            <person name="Ma J."/>
        </authorList>
    </citation>
    <scope>NUCLEOTIDE SEQUENCE [LARGE SCALE GENOMIC DNA]</scope>
    <source>
        <strain evidence="2">FCH27</strain>
    </source>
</reference>
<comment type="caution">
    <text evidence="1">The sequence shown here is derived from an EMBL/GenBank/DDBJ whole genome shotgun (WGS) entry which is preliminary data.</text>
</comment>
<name>A0ABW2MWY1_9ACTN</name>
<protein>
    <recommendedName>
        <fullName evidence="3">DUF2795 domain-containing protein</fullName>
    </recommendedName>
</protein>